<evidence type="ECO:0000256" key="1">
    <source>
        <dbReference type="SAM" id="MobiDB-lite"/>
    </source>
</evidence>
<sequence length="281" mass="30089">MTKKSWGARLLAGVTSWRSRKSGVTSSDVARAEQPDHEPKEKTSIKAAAIELDNKGSKAGQDAATASPLAVSQTINDANARKASGRRKHSNPVANEGMTSASKLELSPNQITQRSVELASGHHPAEQVAAVQNTAPGQSTISNAANMPGQKRPKEVGKKVRTKKTVGTGGKAAGRTRFKSPSREAALVEETSVLDELSCQGQLLEHEQTTRAAATVSPVAASPRKQSRLRKPKTTVERVTDEELAELEAENAKLKLLLQESLSAKRDNPNEGNARQVQRRV</sequence>
<feature type="region of interest" description="Disordered" evidence="1">
    <location>
        <begin position="138"/>
        <end position="184"/>
    </location>
</feature>
<gene>
    <name evidence="2" type="ORF">GXX48_08605</name>
</gene>
<dbReference type="EMBL" id="DUMN01000253">
    <property type="protein sequence ID" value="HHV67685.1"/>
    <property type="molecule type" value="Genomic_DNA"/>
</dbReference>
<evidence type="ECO:0000313" key="3">
    <source>
        <dbReference type="Proteomes" id="UP000551563"/>
    </source>
</evidence>
<dbReference type="AlphaFoldDB" id="A0A7V6TZ87"/>
<feature type="region of interest" description="Disordered" evidence="1">
    <location>
        <begin position="260"/>
        <end position="281"/>
    </location>
</feature>
<feature type="compositionally biased region" description="Polar residues" evidence="1">
    <location>
        <begin position="97"/>
        <end position="115"/>
    </location>
</feature>
<feature type="compositionally biased region" description="Polar residues" evidence="1">
    <location>
        <begin position="270"/>
        <end position="281"/>
    </location>
</feature>
<feature type="region of interest" description="Disordered" evidence="1">
    <location>
        <begin position="17"/>
        <end position="125"/>
    </location>
</feature>
<comment type="caution">
    <text evidence="2">The sequence shown here is derived from an EMBL/GenBank/DDBJ whole genome shotgun (WGS) entry which is preliminary data.</text>
</comment>
<proteinExistence type="predicted"/>
<feature type="compositionally biased region" description="Low complexity" evidence="1">
    <location>
        <begin position="210"/>
        <end position="224"/>
    </location>
</feature>
<evidence type="ECO:0000313" key="2">
    <source>
        <dbReference type="EMBL" id="HHV67685.1"/>
    </source>
</evidence>
<feature type="region of interest" description="Disordered" evidence="1">
    <location>
        <begin position="208"/>
        <end position="237"/>
    </location>
</feature>
<reference evidence="2 3" key="1">
    <citation type="journal article" date="2020" name="Biotechnol. Biofuels">
        <title>New insights from the biogas microbiome by comprehensive genome-resolved metagenomics of nearly 1600 species originating from multiple anaerobic digesters.</title>
        <authorList>
            <person name="Campanaro S."/>
            <person name="Treu L."/>
            <person name="Rodriguez-R L.M."/>
            <person name="Kovalovszki A."/>
            <person name="Ziels R.M."/>
            <person name="Maus I."/>
            <person name="Zhu X."/>
            <person name="Kougias P.G."/>
            <person name="Basile A."/>
            <person name="Luo G."/>
            <person name="Schluter A."/>
            <person name="Konstantinidis K.T."/>
            <person name="Angelidaki I."/>
        </authorList>
    </citation>
    <scope>NUCLEOTIDE SEQUENCE [LARGE SCALE GENOMIC DNA]</scope>
    <source>
        <strain evidence="2">AS04akNAM_66</strain>
    </source>
</reference>
<protein>
    <submittedName>
        <fullName evidence="2">Uncharacterized protein</fullName>
    </submittedName>
</protein>
<feature type="compositionally biased region" description="Basic and acidic residues" evidence="1">
    <location>
        <begin position="30"/>
        <end position="44"/>
    </location>
</feature>
<organism evidence="2 3">
    <name type="scientific">Brucella intermedia</name>
    <dbReference type="NCBI Taxonomy" id="94625"/>
    <lineage>
        <taxon>Bacteria</taxon>
        <taxon>Pseudomonadati</taxon>
        <taxon>Pseudomonadota</taxon>
        <taxon>Alphaproteobacteria</taxon>
        <taxon>Hyphomicrobiales</taxon>
        <taxon>Brucellaceae</taxon>
        <taxon>Brucella/Ochrobactrum group</taxon>
        <taxon>Brucella</taxon>
    </lineage>
</organism>
<accession>A0A7V6TZ87</accession>
<dbReference type="Proteomes" id="UP000551563">
    <property type="component" value="Unassembled WGS sequence"/>
</dbReference>
<name>A0A7V6TZ87_9HYPH</name>